<reference evidence="1 2" key="1">
    <citation type="journal article" date="2012" name="PLoS Pathog.">
        <title>Diverse lifestyles and strategies of plant pathogenesis encoded in the genomes of eighteen Dothideomycetes fungi.</title>
        <authorList>
            <person name="Ohm R.A."/>
            <person name="Feau N."/>
            <person name="Henrissat B."/>
            <person name="Schoch C.L."/>
            <person name="Horwitz B.A."/>
            <person name="Barry K.W."/>
            <person name="Condon B.J."/>
            <person name="Copeland A.C."/>
            <person name="Dhillon B."/>
            <person name="Glaser F."/>
            <person name="Hesse C.N."/>
            <person name="Kosti I."/>
            <person name="LaButti K."/>
            <person name="Lindquist E.A."/>
            <person name="Lucas S."/>
            <person name="Salamov A.A."/>
            <person name="Bradshaw R.E."/>
            <person name="Ciuffetti L."/>
            <person name="Hamelin R.C."/>
            <person name="Kema G.H.J."/>
            <person name="Lawrence C."/>
            <person name="Scott J.A."/>
            <person name="Spatafora J.W."/>
            <person name="Turgeon B.G."/>
            <person name="de Wit P.J.G.M."/>
            <person name="Zhong S."/>
            <person name="Goodwin S.B."/>
            <person name="Grigoriev I.V."/>
        </authorList>
    </citation>
    <scope>NUCLEOTIDE SEQUENCE [LARGE SCALE GENOMIC DNA]</scope>
    <source>
        <strain evidence="2">C5 / ATCC 48332 / race O</strain>
    </source>
</reference>
<sequence>MAAFSAAIASCKTGGIRCTSLLSSNHASSSGLHNLAHRSSLAPACGLQTGTLGQTPASPSDSTPAFFSATHTQTKSLCRIFSPIAGSPAGDEALSDLRGCSHHEAREWRNAQNVFSLGTLPACFRLAAQWVTTQRSSEELSARRSL</sequence>
<keyword evidence="2" id="KW-1185">Reference proteome</keyword>
<organism evidence="1 2">
    <name type="scientific">Cochliobolus heterostrophus (strain C5 / ATCC 48332 / race O)</name>
    <name type="common">Southern corn leaf blight fungus</name>
    <name type="synonym">Bipolaris maydis</name>
    <dbReference type="NCBI Taxonomy" id="701091"/>
    <lineage>
        <taxon>Eukaryota</taxon>
        <taxon>Fungi</taxon>
        <taxon>Dikarya</taxon>
        <taxon>Ascomycota</taxon>
        <taxon>Pezizomycotina</taxon>
        <taxon>Dothideomycetes</taxon>
        <taxon>Pleosporomycetidae</taxon>
        <taxon>Pleosporales</taxon>
        <taxon>Pleosporineae</taxon>
        <taxon>Pleosporaceae</taxon>
        <taxon>Bipolaris</taxon>
    </lineage>
</organism>
<reference evidence="2" key="2">
    <citation type="journal article" date="2013" name="PLoS Genet.">
        <title>Comparative genome structure, secondary metabolite, and effector coding capacity across Cochliobolus pathogens.</title>
        <authorList>
            <person name="Condon B.J."/>
            <person name="Leng Y."/>
            <person name="Wu D."/>
            <person name="Bushley K.E."/>
            <person name="Ohm R.A."/>
            <person name="Otillar R."/>
            <person name="Martin J."/>
            <person name="Schackwitz W."/>
            <person name="Grimwood J."/>
            <person name="MohdZainudin N."/>
            <person name="Xue C."/>
            <person name="Wang R."/>
            <person name="Manning V.A."/>
            <person name="Dhillon B."/>
            <person name="Tu Z.J."/>
            <person name="Steffenson B.J."/>
            <person name="Salamov A."/>
            <person name="Sun H."/>
            <person name="Lowry S."/>
            <person name="LaButti K."/>
            <person name="Han J."/>
            <person name="Copeland A."/>
            <person name="Lindquist E."/>
            <person name="Barry K."/>
            <person name="Schmutz J."/>
            <person name="Baker S.E."/>
            <person name="Ciuffetti L.M."/>
            <person name="Grigoriev I.V."/>
            <person name="Zhong S."/>
            <person name="Turgeon B.G."/>
        </authorList>
    </citation>
    <scope>NUCLEOTIDE SEQUENCE [LARGE SCALE GENOMIC DNA]</scope>
    <source>
        <strain evidence="2">C5 / ATCC 48332 / race O</strain>
    </source>
</reference>
<proteinExistence type="predicted"/>
<dbReference type="OrthoDB" id="10352282at2759"/>
<gene>
    <name evidence="1" type="ORF">COCHEDRAFT_1026818</name>
</gene>
<dbReference type="EMBL" id="KB445570">
    <property type="protein sequence ID" value="EMD96021.1"/>
    <property type="molecule type" value="Genomic_DNA"/>
</dbReference>
<evidence type="ECO:0000313" key="1">
    <source>
        <dbReference type="EMBL" id="EMD96021.1"/>
    </source>
</evidence>
<dbReference type="HOGENOM" id="CLU_148786_0_0_1"/>
<evidence type="ECO:0000313" key="2">
    <source>
        <dbReference type="Proteomes" id="UP000016936"/>
    </source>
</evidence>
<dbReference type="Proteomes" id="UP000016936">
    <property type="component" value="Unassembled WGS sequence"/>
</dbReference>
<protein>
    <submittedName>
        <fullName evidence="1">Uncharacterized protein</fullName>
    </submittedName>
</protein>
<dbReference type="AlphaFoldDB" id="M2UR01"/>
<name>M2UR01_COCH5</name>
<accession>M2UR01</accession>